<dbReference type="EMBL" id="JANPWB010000006">
    <property type="protein sequence ID" value="KAJ1177649.1"/>
    <property type="molecule type" value="Genomic_DNA"/>
</dbReference>
<sequence length="87" mass="9049">MEGAVCSAAQDHYPEQRPSPGHRVRLPRCGRIGGLLSRRPWLRLVSVLPGAGSAPGPLALSAVSVRPTGRLGALGVEGTRAPEFALS</sequence>
<name>A0AAV7TLY8_PLEWA</name>
<reference evidence="2" key="1">
    <citation type="journal article" date="2022" name="bioRxiv">
        <title>Sequencing and chromosome-scale assembly of the giantPleurodeles waltlgenome.</title>
        <authorList>
            <person name="Brown T."/>
            <person name="Elewa A."/>
            <person name="Iarovenko S."/>
            <person name="Subramanian E."/>
            <person name="Araus A.J."/>
            <person name="Petzold A."/>
            <person name="Susuki M."/>
            <person name="Suzuki K.-i.T."/>
            <person name="Hayashi T."/>
            <person name="Toyoda A."/>
            <person name="Oliveira C."/>
            <person name="Osipova E."/>
            <person name="Leigh N.D."/>
            <person name="Simon A."/>
            <person name="Yun M.H."/>
        </authorList>
    </citation>
    <scope>NUCLEOTIDE SEQUENCE</scope>
    <source>
        <strain evidence="2">20211129_DDA</strain>
        <tissue evidence="2">Liver</tissue>
    </source>
</reference>
<evidence type="ECO:0000313" key="2">
    <source>
        <dbReference type="EMBL" id="KAJ1177649.1"/>
    </source>
</evidence>
<keyword evidence="3" id="KW-1185">Reference proteome</keyword>
<evidence type="ECO:0000256" key="1">
    <source>
        <dbReference type="SAM" id="MobiDB-lite"/>
    </source>
</evidence>
<organism evidence="2 3">
    <name type="scientific">Pleurodeles waltl</name>
    <name type="common">Iberian ribbed newt</name>
    <dbReference type="NCBI Taxonomy" id="8319"/>
    <lineage>
        <taxon>Eukaryota</taxon>
        <taxon>Metazoa</taxon>
        <taxon>Chordata</taxon>
        <taxon>Craniata</taxon>
        <taxon>Vertebrata</taxon>
        <taxon>Euteleostomi</taxon>
        <taxon>Amphibia</taxon>
        <taxon>Batrachia</taxon>
        <taxon>Caudata</taxon>
        <taxon>Salamandroidea</taxon>
        <taxon>Salamandridae</taxon>
        <taxon>Pleurodelinae</taxon>
        <taxon>Pleurodeles</taxon>
    </lineage>
</organism>
<feature type="region of interest" description="Disordered" evidence="1">
    <location>
        <begin position="1"/>
        <end position="25"/>
    </location>
</feature>
<proteinExistence type="predicted"/>
<accession>A0AAV7TLY8</accession>
<protein>
    <submittedName>
        <fullName evidence="2">Uncharacterized protein</fullName>
    </submittedName>
</protein>
<comment type="caution">
    <text evidence="2">The sequence shown here is derived from an EMBL/GenBank/DDBJ whole genome shotgun (WGS) entry which is preliminary data.</text>
</comment>
<evidence type="ECO:0000313" key="3">
    <source>
        <dbReference type="Proteomes" id="UP001066276"/>
    </source>
</evidence>
<gene>
    <name evidence="2" type="ORF">NDU88_002901</name>
</gene>
<dbReference type="Proteomes" id="UP001066276">
    <property type="component" value="Chromosome 3_2"/>
</dbReference>
<dbReference type="AlphaFoldDB" id="A0AAV7TLY8"/>